<keyword evidence="2" id="KW-1185">Reference proteome</keyword>
<dbReference type="EMBL" id="JAXCGZ010017171">
    <property type="protein sequence ID" value="KAK7068634.1"/>
    <property type="molecule type" value="Genomic_DNA"/>
</dbReference>
<gene>
    <name evidence="1" type="ORF">SK128_011195</name>
</gene>
<evidence type="ECO:0000313" key="1">
    <source>
        <dbReference type="EMBL" id="KAK7068634.1"/>
    </source>
</evidence>
<evidence type="ECO:0000313" key="2">
    <source>
        <dbReference type="Proteomes" id="UP001381693"/>
    </source>
</evidence>
<proteinExistence type="predicted"/>
<accession>A0AAN8ZZ43</accession>
<dbReference type="AlphaFoldDB" id="A0AAN8ZZ43"/>
<protein>
    <submittedName>
        <fullName evidence="1">Uncharacterized protein</fullName>
    </submittedName>
</protein>
<name>A0AAN8ZZ43_HALRR</name>
<reference evidence="1 2" key="1">
    <citation type="submission" date="2023-11" db="EMBL/GenBank/DDBJ databases">
        <title>Halocaridina rubra genome assembly.</title>
        <authorList>
            <person name="Smith C."/>
        </authorList>
    </citation>
    <scope>NUCLEOTIDE SEQUENCE [LARGE SCALE GENOMIC DNA]</scope>
    <source>
        <strain evidence="1">EP-1</strain>
        <tissue evidence="1">Whole</tissue>
    </source>
</reference>
<dbReference type="Proteomes" id="UP001381693">
    <property type="component" value="Unassembled WGS sequence"/>
</dbReference>
<sequence>SDATPLSETDENSYKDNLGYAGNNVYGYYDYYEKDKEPYDNGYESYTYNYKEGPGPEDYEGSGAYAQVSSVLSRDQKNDPYDLSDLPREYDPLDIAPGSLMNLLFPNLR</sequence>
<organism evidence="1 2">
    <name type="scientific">Halocaridina rubra</name>
    <name type="common">Hawaiian red shrimp</name>
    <dbReference type="NCBI Taxonomy" id="373956"/>
    <lineage>
        <taxon>Eukaryota</taxon>
        <taxon>Metazoa</taxon>
        <taxon>Ecdysozoa</taxon>
        <taxon>Arthropoda</taxon>
        <taxon>Crustacea</taxon>
        <taxon>Multicrustacea</taxon>
        <taxon>Malacostraca</taxon>
        <taxon>Eumalacostraca</taxon>
        <taxon>Eucarida</taxon>
        <taxon>Decapoda</taxon>
        <taxon>Pleocyemata</taxon>
        <taxon>Caridea</taxon>
        <taxon>Atyoidea</taxon>
        <taxon>Atyidae</taxon>
        <taxon>Halocaridina</taxon>
    </lineage>
</organism>
<comment type="caution">
    <text evidence="1">The sequence shown here is derived from an EMBL/GenBank/DDBJ whole genome shotgun (WGS) entry which is preliminary data.</text>
</comment>
<feature type="non-terminal residue" evidence="1">
    <location>
        <position position="1"/>
    </location>
</feature>